<dbReference type="EMBL" id="FJUX01000003">
    <property type="protein sequence ID" value="CZS89674.1"/>
    <property type="molecule type" value="Genomic_DNA"/>
</dbReference>
<dbReference type="AlphaFoldDB" id="A0A1E1JZH7"/>
<name>A0A1E1JZH7_9HELO</name>
<keyword evidence="3" id="KW-1185">Reference proteome</keyword>
<evidence type="ECO:0000313" key="3">
    <source>
        <dbReference type="Proteomes" id="UP000178912"/>
    </source>
</evidence>
<keyword evidence="1" id="KW-0732">Signal</keyword>
<feature type="signal peptide" evidence="1">
    <location>
        <begin position="1"/>
        <end position="17"/>
    </location>
</feature>
<dbReference type="OrthoDB" id="3563781at2759"/>
<proteinExistence type="predicted"/>
<organism evidence="2 3">
    <name type="scientific">Rhynchosporium agropyri</name>
    <dbReference type="NCBI Taxonomy" id="914238"/>
    <lineage>
        <taxon>Eukaryota</taxon>
        <taxon>Fungi</taxon>
        <taxon>Dikarya</taxon>
        <taxon>Ascomycota</taxon>
        <taxon>Pezizomycotina</taxon>
        <taxon>Leotiomycetes</taxon>
        <taxon>Helotiales</taxon>
        <taxon>Ploettnerulaceae</taxon>
        <taxon>Rhynchosporium</taxon>
    </lineage>
</organism>
<gene>
    <name evidence="2" type="ORF">RAG0_00976</name>
</gene>
<sequence>MKLSILSSFMLFGSILAAPASTEIEKRGDTVTSVGSIIATLQNTVQTNVNDITLLTSTIRGNVEASAQVVAKVSADFDAIAAAFAQATKDIVATTAFGVGGVITGIGGITDVQIANLTGALKATIALLSQIQAAVTITASNLSPAAQAAIKDEVNAVYAAILPFVAPLTIFASAVAAARVSVSLVVTGLRTAITGLLTVASGFTAGI</sequence>
<reference evidence="3" key="1">
    <citation type="submission" date="2016-03" db="EMBL/GenBank/DDBJ databases">
        <authorList>
            <person name="Guldener U."/>
        </authorList>
    </citation>
    <scope>NUCLEOTIDE SEQUENCE [LARGE SCALE GENOMIC DNA]</scope>
    <source>
        <strain evidence="3">04CH-RAC-A.6.1</strain>
    </source>
</reference>
<accession>A0A1E1JZH7</accession>
<evidence type="ECO:0000256" key="1">
    <source>
        <dbReference type="SAM" id="SignalP"/>
    </source>
</evidence>
<dbReference type="Proteomes" id="UP000178912">
    <property type="component" value="Unassembled WGS sequence"/>
</dbReference>
<evidence type="ECO:0000313" key="2">
    <source>
        <dbReference type="EMBL" id="CZS89674.1"/>
    </source>
</evidence>
<feature type="chain" id="PRO_5009445525" evidence="1">
    <location>
        <begin position="18"/>
        <end position="207"/>
    </location>
</feature>
<protein>
    <submittedName>
        <fullName evidence="2">Uncharacterized protein</fullName>
    </submittedName>
</protein>